<proteinExistence type="predicted"/>
<dbReference type="InterPro" id="IPR017853">
    <property type="entry name" value="GH"/>
</dbReference>
<evidence type="ECO:0000313" key="6">
    <source>
        <dbReference type="Proteomes" id="UP000199026"/>
    </source>
</evidence>
<feature type="domain" description="Tip attachment protein J" evidence="3">
    <location>
        <begin position="789"/>
        <end position="950"/>
    </location>
</feature>
<accession>A0A1H3KB41</accession>
<dbReference type="RefSeq" id="WP_089890265.1">
    <property type="nucleotide sequence ID" value="NZ_CALJFH010000012.1"/>
</dbReference>
<evidence type="ECO:0000259" key="4">
    <source>
        <dbReference type="Pfam" id="PF23666"/>
    </source>
</evidence>
<dbReference type="InterPro" id="IPR025195">
    <property type="entry name" value="GTA_TIM_dom"/>
</dbReference>
<dbReference type="Proteomes" id="UP000199026">
    <property type="component" value="Unassembled WGS sequence"/>
</dbReference>
<dbReference type="OrthoDB" id="8445115at2"/>
<feature type="region of interest" description="Disordered" evidence="1">
    <location>
        <begin position="654"/>
        <end position="675"/>
    </location>
</feature>
<dbReference type="InterPro" id="IPR056490">
    <property type="entry name" value="Rcc01698_C"/>
</dbReference>
<dbReference type="Pfam" id="PF13547">
    <property type="entry name" value="GTA_TIM"/>
    <property type="match status" value="1"/>
</dbReference>
<keyword evidence="6" id="KW-1185">Reference proteome</keyword>
<sequence length="1295" mass="140349">MATILLSAAGAALGGSVGGSVLGLSMAAVGRFAGATLGRAIDQKVMGQGSDVVEHGRVERFRLTSAGEGDPVAQVYGRMRVAGHVIWASQFAETVTTTGGGKGAPSRPKTSQFSYTVSMAIGLCEGLISGVGRVWADGAEVDPESLGMRVYRGLADQMPDPKMEAVEGAGQVPAYRGTAYVVLEELALERFGNRVPQFEFEVMRPTQAHLEDAGEDMAHAVQAVAMMPGSGEYTLATTPVRYDYGVGRAALANVNTPAGKADFRVATERMITELPNLKASSLIVSWFGGDLRCGECELRPKVEQKLHDGSEMPWRVAGLSRGLAQEVVKDASGRPLYGGTPSDQSVIEAITHLREQGVEVLYYPFILMDQLASNFLPNPYTGEMGQPAFPWRGRITLSDAGGTAAADQEVATFFGTASASNFAVANGIVSYSGPDEWSYRRFILHNAALCVAAGGVDSFSIGSEMRELTKIRGAAGFPAVVALQGLAAEVRTLLGPDVKIGYCADWSEYFGFNESGDRLFHLDPLWADANIDFIGIDNYMPLSDWRDEEGEADGAFGSVYNLDYLEHNILGGEGYDWFYHSPEARDAQIRTPITDVEHSEPWIWRYKDIVGWWSSDHHERVNGVRSQEPTAWVPQSKPIWFTELGCAAIDKGTNQPNKFLDPKSSESSLPHYSNGRRDDYLQAQYLRAMHRFWAHPENNPVSVEYDGPMLDMSRAFVWAWDARPFPHFPALEPVWSDGANYGRGHWITGRASARSLASVVAEICERVGLLAYDVSDLKGMVEGYAVGQVEEARASLQPLMLAYGFDAVERDGILVFLMRDGRQDHALEASAVALSEELDADVERLRASDAELMGRVRLRFIQSGADFETVAEEAVLPDEASQAVAASELPLVMRRGAGRQIVERWLSEARVARDTLRFALPPSKLDVAAGDVLRLQFDGIEQLLRVDRVEIGKEQIVEAVRIESEAYNPVDMAEDAPLMSGFTPALPVFPLFLDLPLMRGDEVPHAPHLAVSAEPWPGSAALYTSSDGDGYQFDRLIASRSTLGVLETPLRAACAGLYDRGSVVNVRLTSGSLASVSELAMLNGANLAAIGDGSPENWELVQFQNADLVADKTYALTRLLRGQLGSDAWQPSEWPAGSYFVLLDGRPTQVDLQASERGLERFYRVGPASRASDDASYTGVSQAFDGVGLRPLSPCHLRVASNSAVHVASWIRRTRVGGDSWEAFDVPLGEESERYLVRVSYGALVVRESVVTGPTWSYTAAEAAADGAGGGFQLSVAQLSAVYGVGAFAHVDISL</sequence>
<name>A0A1H3KB41_9RHOB</name>
<dbReference type="InterPro" id="IPR032876">
    <property type="entry name" value="J_dom"/>
</dbReference>
<evidence type="ECO:0000256" key="1">
    <source>
        <dbReference type="SAM" id="MobiDB-lite"/>
    </source>
</evidence>
<reference evidence="5 6" key="1">
    <citation type="submission" date="2016-10" db="EMBL/GenBank/DDBJ databases">
        <authorList>
            <person name="de Groot N.N."/>
        </authorList>
    </citation>
    <scope>NUCLEOTIDE SEQUENCE [LARGE SCALE GENOMIC DNA]</scope>
    <source>
        <strain evidence="5 6">DSM 24677</strain>
    </source>
</reference>
<dbReference type="GeneID" id="78124516"/>
<gene>
    <name evidence="5" type="ORF">SAMN05444486_102445</name>
</gene>
<dbReference type="STRING" id="576131.SAMN05444486_102445"/>
<organism evidence="5 6">
    <name type="scientific">Lentibacter algarum</name>
    <dbReference type="NCBI Taxonomy" id="576131"/>
    <lineage>
        <taxon>Bacteria</taxon>
        <taxon>Pseudomonadati</taxon>
        <taxon>Pseudomonadota</taxon>
        <taxon>Alphaproteobacteria</taxon>
        <taxon>Rhodobacterales</taxon>
        <taxon>Roseobacteraceae</taxon>
        <taxon>Lentibacter</taxon>
    </lineage>
</organism>
<evidence type="ECO:0000259" key="3">
    <source>
        <dbReference type="Pfam" id="PF13550"/>
    </source>
</evidence>
<protein>
    <submittedName>
        <fullName evidence="5">Putative phage tail protein</fullName>
    </submittedName>
</protein>
<dbReference type="Pfam" id="PF23666">
    <property type="entry name" value="Rcc01698_C"/>
    <property type="match status" value="1"/>
</dbReference>
<dbReference type="SUPFAM" id="SSF51445">
    <property type="entry name" value="(Trans)glycosidases"/>
    <property type="match status" value="1"/>
</dbReference>
<feature type="domain" description="Rcc01698-like C-terminal" evidence="4">
    <location>
        <begin position="1041"/>
        <end position="1141"/>
    </location>
</feature>
<dbReference type="Pfam" id="PF13550">
    <property type="entry name" value="Phage-tail_3"/>
    <property type="match status" value="1"/>
</dbReference>
<evidence type="ECO:0000259" key="2">
    <source>
        <dbReference type="Pfam" id="PF13547"/>
    </source>
</evidence>
<dbReference type="Gene3D" id="3.20.20.80">
    <property type="entry name" value="Glycosidases"/>
    <property type="match status" value="1"/>
</dbReference>
<evidence type="ECO:0000313" key="5">
    <source>
        <dbReference type="EMBL" id="SDY49437.1"/>
    </source>
</evidence>
<dbReference type="EMBL" id="FNPR01000002">
    <property type="protein sequence ID" value="SDY49437.1"/>
    <property type="molecule type" value="Genomic_DNA"/>
</dbReference>
<dbReference type="CDD" id="cd19607">
    <property type="entry name" value="GTA_TIM-barrel-like"/>
    <property type="match status" value="1"/>
</dbReference>
<feature type="domain" description="GTA TIM-barrel-like" evidence="2">
    <location>
        <begin position="437"/>
        <end position="729"/>
    </location>
</feature>